<organism evidence="2 3">
    <name type="scientific">Petrolisthes manimaculis</name>
    <dbReference type="NCBI Taxonomy" id="1843537"/>
    <lineage>
        <taxon>Eukaryota</taxon>
        <taxon>Metazoa</taxon>
        <taxon>Ecdysozoa</taxon>
        <taxon>Arthropoda</taxon>
        <taxon>Crustacea</taxon>
        <taxon>Multicrustacea</taxon>
        <taxon>Malacostraca</taxon>
        <taxon>Eumalacostraca</taxon>
        <taxon>Eucarida</taxon>
        <taxon>Decapoda</taxon>
        <taxon>Pleocyemata</taxon>
        <taxon>Anomura</taxon>
        <taxon>Galatheoidea</taxon>
        <taxon>Porcellanidae</taxon>
        <taxon>Petrolisthes</taxon>
    </lineage>
</organism>
<accession>A0AAE1NPR5</accession>
<evidence type="ECO:0000313" key="3">
    <source>
        <dbReference type="Proteomes" id="UP001292094"/>
    </source>
</evidence>
<reference evidence="2" key="1">
    <citation type="submission" date="2023-11" db="EMBL/GenBank/DDBJ databases">
        <title>Genome assemblies of two species of porcelain crab, Petrolisthes cinctipes and Petrolisthes manimaculis (Anomura: Porcellanidae).</title>
        <authorList>
            <person name="Angst P."/>
        </authorList>
    </citation>
    <scope>NUCLEOTIDE SEQUENCE</scope>
    <source>
        <strain evidence="2">PB745_02</strain>
        <tissue evidence="2">Gill</tissue>
    </source>
</reference>
<keyword evidence="1" id="KW-0472">Membrane</keyword>
<sequence length="85" mass="9945">MAVGRWQVNDLHLFCFHLYLIFIFMILILKKKKNGKVTGPDEIPVETVEEFEGQRDLHAVGLDAESLRLEDNPEEWSVIMPIYKE</sequence>
<name>A0AAE1NPR5_9EUCA</name>
<keyword evidence="1" id="KW-0812">Transmembrane</keyword>
<keyword evidence="1" id="KW-1133">Transmembrane helix</keyword>
<dbReference type="Proteomes" id="UP001292094">
    <property type="component" value="Unassembled WGS sequence"/>
</dbReference>
<feature type="transmembrane region" description="Helical" evidence="1">
    <location>
        <begin position="6"/>
        <end position="29"/>
    </location>
</feature>
<dbReference type="AlphaFoldDB" id="A0AAE1NPR5"/>
<comment type="caution">
    <text evidence="2">The sequence shown here is derived from an EMBL/GenBank/DDBJ whole genome shotgun (WGS) entry which is preliminary data.</text>
</comment>
<evidence type="ECO:0000313" key="2">
    <source>
        <dbReference type="EMBL" id="KAK4293261.1"/>
    </source>
</evidence>
<protein>
    <submittedName>
        <fullName evidence="2">Uncharacterized protein</fullName>
    </submittedName>
</protein>
<keyword evidence="3" id="KW-1185">Reference proteome</keyword>
<gene>
    <name evidence="2" type="ORF">Pmani_034032</name>
</gene>
<proteinExistence type="predicted"/>
<evidence type="ECO:0000256" key="1">
    <source>
        <dbReference type="SAM" id="Phobius"/>
    </source>
</evidence>
<dbReference type="EMBL" id="JAWZYT010004597">
    <property type="protein sequence ID" value="KAK4293261.1"/>
    <property type="molecule type" value="Genomic_DNA"/>
</dbReference>